<evidence type="ECO:0000256" key="10">
    <source>
        <dbReference type="ARBA" id="ARBA00023237"/>
    </source>
</evidence>
<evidence type="ECO:0000256" key="5">
    <source>
        <dbReference type="ARBA" id="ARBA00022692"/>
    </source>
</evidence>
<evidence type="ECO:0000313" key="13">
    <source>
        <dbReference type="EMBL" id="MDQ0436741.1"/>
    </source>
</evidence>
<keyword evidence="10 11" id="KW-0998">Cell outer membrane</keyword>
<dbReference type="Pfam" id="PF03895">
    <property type="entry name" value="YadA_anchor"/>
    <property type="match status" value="1"/>
</dbReference>
<comment type="function">
    <text evidence="11">Forms passive diffusion pores that allow small molecular weight hydrophilic materials across the outer membrane.</text>
</comment>
<dbReference type="Pfam" id="PF02530">
    <property type="entry name" value="Porin_2"/>
    <property type="match status" value="1"/>
</dbReference>
<evidence type="ECO:0000256" key="11">
    <source>
        <dbReference type="RuleBase" id="RU364005"/>
    </source>
</evidence>
<keyword evidence="3 11" id="KW-0813">Transport</keyword>
<dbReference type="Proteomes" id="UP001241603">
    <property type="component" value="Unassembled WGS sequence"/>
</dbReference>
<proteinExistence type="inferred from homology"/>
<evidence type="ECO:0000256" key="1">
    <source>
        <dbReference type="ARBA" id="ARBA00004241"/>
    </source>
</evidence>
<keyword evidence="6 11" id="KW-0732">Signal</keyword>
<evidence type="ECO:0000256" key="7">
    <source>
        <dbReference type="ARBA" id="ARBA00023065"/>
    </source>
</evidence>
<comment type="domain">
    <text evidence="11">Consists of 16-stranded beta-barrel sheets, with large surface-exposed loops, that form a transmembrane pore at the center of each barrel. The pore is partially ocluded by a peptide loop that folds into the pore lumen.</text>
</comment>
<evidence type="ECO:0000256" key="6">
    <source>
        <dbReference type="ARBA" id="ARBA00022729"/>
    </source>
</evidence>
<keyword evidence="9 11" id="KW-0472">Membrane</keyword>
<gene>
    <name evidence="13" type="ORF">QO014_001111</name>
</gene>
<protein>
    <recommendedName>
        <fullName evidence="11">Porin</fullName>
    </recommendedName>
</protein>
<dbReference type="RefSeq" id="WP_266347627.1">
    <property type="nucleotide sequence ID" value="NZ_JAPKNG010000001.1"/>
</dbReference>
<comment type="similarity">
    <text evidence="2 11">Belongs to the alphaproteobacteria porin family.</text>
</comment>
<dbReference type="EMBL" id="JAUSVO010000001">
    <property type="protein sequence ID" value="MDQ0436741.1"/>
    <property type="molecule type" value="Genomic_DNA"/>
</dbReference>
<organism evidence="13 14">
    <name type="scientific">Kaistia dalseonensis</name>
    <dbReference type="NCBI Taxonomy" id="410840"/>
    <lineage>
        <taxon>Bacteria</taxon>
        <taxon>Pseudomonadati</taxon>
        <taxon>Pseudomonadota</taxon>
        <taxon>Alphaproteobacteria</taxon>
        <taxon>Hyphomicrobiales</taxon>
        <taxon>Kaistiaceae</taxon>
        <taxon>Kaistia</taxon>
    </lineage>
</organism>
<sequence>MKFWAIGAAAAAAIGAFVPGHGHAAVEYVKVCSSFGAGWEYIPGTDTCVKTATGDTARNTEDGVVYSKTPLAASVDDLNTANAALQGQVNTVSTTTDNLSQQVNALAVSNAVLNARIDQVFDAIDKANEGSAVMGALPMPYIEQGHNFALAGNFAQFESSGAFGLGGAMRVNSNLTFNGSVAVGAQQGTVGGRVGFNLSW</sequence>
<evidence type="ECO:0000256" key="4">
    <source>
        <dbReference type="ARBA" id="ARBA00022452"/>
    </source>
</evidence>
<keyword evidence="14" id="KW-1185">Reference proteome</keyword>
<evidence type="ECO:0000313" key="14">
    <source>
        <dbReference type="Proteomes" id="UP001241603"/>
    </source>
</evidence>
<dbReference type="Gene3D" id="3.30.1300.30">
    <property type="entry name" value="GSPII I/J protein-like"/>
    <property type="match status" value="1"/>
</dbReference>
<evidence type="ECO:0000256" key="9">
    <source>
        <dbReference type="ARBA" id="ARBA00023136"/>
    </source>
</evidence>
<evidence type="ECO:0000256" key="3">
    <source>
        <dbReference type="ARBA" id="ARBA00022448"/>
    </source>
</evidence>
<keyword evidence="8 11" id="KW-0626">Porin</keyword>
<feature type="domain" description="Trimeric autotransporter adhesin YadA-like C-terminal membrane anchor" evidence="12">
    <location>
        <begin position="142"/>
        <end position="200"/>
    </location>
</feature>
<dbReference type="SUPFAM" id="SSF54523">
    <property type="entry name" value="Pili subunits"/>
    <property type="match status" value="1"/>
</dbReference>
<comment type="subcellular location">
    <subcellularLocation>
        <location evidence="11">Cell outer membrane</location>
        <topology evidence="11">Multi-pass membrane protein</topology>
    </subcellularLocation>
    <subcellularLocation>
        <location evidence="1">Cell surface</location>
    </subcellularLocation>
</comment>
<accession>A0ABU0H380</accession>
<feature type="chain" id="PRO_5044971123" description="Porin" evidence="11">
    <location>
        <begin position="25"/>
        <end position="200"/>
    </location>
</feature>
<name>A0ABU0H380_9HYPH</name>
<evidence type="ECO:0000256" key="2">
    <source>
        <dbReference type="ARBA" id="ARBA00009521"/>
    </source>
</evidence>
<evidence type="ECO:0000256" key="8">
    <source>
        <dbReference type="ARBA" id="ARBA00023114"/>
    </source>
</evidence>
<evidence type="ECO:0000259" key="12">
    <source>
        <dbReference type="Pfam" id="PF03895"/>
    </source>
</evidence>
<dbReference type="InterPro" id="IPR005594">
    <property type="entry name" value="YadA_C"/>
</dbReference>
<comment type="caution">
    <text evidence="13">The sequence shown here is derived from an EMBL/GenBank/DDBJ whole genome shotgun (WGS) entry which is preliminary data.</text>
</comment>
<dbReference type="InterPro" id="IPR045584">
    <property type="entry name" value="Pilin-like"/>
</dbReference>
<feature type="signal peptide" evidence="11">
    <location>
        <begin position="1"/>
        <end position="24"/>
    </location>
</feature>
<dbReference type="InterPro" id="IPR003684">
    <property type="entry name" value="Porin_alphabac"/>
</dbReference>
<reference evidence="13 14" key="1">
    <citation type="submission" date="2023-07" db="EMBL/GenBank/DDBJ databases">
        <title>Genomic Encyclopedia of Type Strains, Phase IV (KMG-IV): sequencing the most valuable type-strain genomes for metagenomic binning, comparative biology and taxonomic classification.</title>
        <authorList>
            <person name="Goeker M."/>
        </authorList>
    </citation>
    <scope>NUCLEOTIDE SEQUENCE [LARGE SCALE GENOMIC DNA]</scope>
    <source>
        <strain evidence="13 14">B6-8</strain>
    </source>
</reference>
<keyword evidence="7 11" id="KW-0406">Ion transport</keyword>
<keyword evidence="4 11" id="KW-1134">Transmembrane beta strand</keyword>
<keyword evidence="5 11" id="KW-0812">Transmembrane</keyword>